<name>A0A9Q0MBY9_BLOTA</name>
<protein>
    <submittedName>
        <fullName evidence="1">Uncharacterized protein</fullName>
    </submittedName>
</protein>
<keyword evidence="2" id="KW-1185">Reference proteome</keyword>
<comment type="caution">
    <text evidence="1">The sequence shown here is derived from an EMBL/GenBank/DDBJ whole genome shotgun (WGS) entry which is preliminary data.</text>
</comment>
<evidence type="ECO:0000313" key="2">
    <source>
        <dbReference type="Proteomes" id="UP001142055"/>
    </source>
</evidence>
<dbReference type="EMBL" id="JAPWDV010000001">
    <property type="protein sequence ID" value="KAJ6223036.1"/>
    <property type="molecule type" value="Genomic_DNA"/>
</dbReference>
<sequence length="126" mass="14242">MVERYDYKINSEWTRSDFALPPIDVDVNCLAYLMHLVNVLLIDQLTIYLSKVLIQIYKIRLHQVVSMPMVITHDDTKASTMGCRNKKWHAKNGNTTIGNATQFALIFFSDVTKGGFTSSPAIVSCV</sequence>
<proteinExistence type="predicted"/>
<evidence type="ECO:0000313" key="1">
    <source>
        <dbReference type="EMBL" id="KAJ6223036.1"/>
    </source>
</evidence>
<organism evidence="1 2">
    <name type="scientific">Blomia tropicalis</name>
    <name type="common">Mite</name>
    <dbReference type="NCBI Taxonomy" id="40697"/>
    <lineage>
        <taxon>Eukaryota</taxon>
        <taxon>Metazoa</taxon>
        <taxon>Ecdysozoa</taxon>
        <taxon>Arthropoda</taxon>
        <taxon>Chelicerata</taxon>
        <taxon>Arachnida</taxon>
        <taxon>Acari</taxon>
        <taxon>Acariformes</taxon>
        <taxon>Sarcoptiformes</taxon>
        <taxon>Astigmata</taxon>
        <taxon>Glycyphagoidea</taxon>
        <taxon>Echimyopodidae</taxon>
        <taxon>Blomia</taxon>
    </lineage>
</organism>
<accession>A0A9Q0MBY9</accession>
<gene>
    <name evidence="1" type="ORF">RDWZM_001581</name>
</gene>
<dbReference type="AlphaFoldDB" id="A0A9Q0MBY9"/>
<reference evidence="1" key="1">
    <citation type="submission" date="2022-12" db="EMBL/GenBank/DDBJ databases">
        <title>Genome assemblies of Blomia tropicalis.</title>
        <authorList>
            <person name="Cui Y."/>
        </authorList>
    </citation>
    <scope>NUCLEOTIDE SEQUENCE</scope>
    <source>
        <tissue evidence="1">Adult mites</tissue>
    </source>
</reference>
<dbReference type="Proteomes" id="UP001142055">
    <property type="component" value="Chromosome 1"/>
</dbReference>